<dbReference type="Pfam" id="PF02595">
    <property type="entry name" value="Gly_kinase"/>
    <property type="match status" value="2"/>
</dbReference>
<name>A0AA97CWE2_9ACTN</name>
<dbReference type="AlphaFoldDB" id="A0AA97CWE2"/>
<evidence type="ECO:0000256" key="1">
    <source>
        <dbReference type="PIRNR" id="PIRNR006078"/>
    </source>
</evidence>
<comment type="similarity">
    <text evidence="1">Belongs to the glycerate kinase type-1 family.</text>
</comment>
<dbReference type="PIRSF" id="PIRSF006078">
    <property type="entry name" value="GlxK"/>
    <property type="match status" value="1"/>
</dbReference>
<reference evidence="2" key="1">
    <citation type="submission" date="2023-06" db="EMBL/GenBank/DDBJ databases">
        <title>Gordonia sp. nov. and Pseudochrobactrum sp. nov., two species isolated from the burying beetle Nicrophorus vespilloides.</title>
        <authorList>
            <person name="Poehlein A."/>
            <person name="Guzman J."/>
            <person name="Daniel R."/>
            <person name="Vilcinskas A."/>
        </authorList>
    </citation>
    <scope>NUCLEOTIDE SEQUENCE</scope>
    <source>
        <strain evidence="2">MP11Mi</strain>
    </source>
</reference>
<dbReference type="PANTHER" id="PTHR21599">
    <property type="entry name" value="GLYCERATE KINASE"/>
    <property type="match status" value="1"/>
</dbReference>
<accession>A0AA97CWE2</accession>
<keyword evidence="1" id="KW-0418">Kinase</keyword>
<dbReference type="Gene3D" id="3.90.1510.10">
    <property type="entry name" value="Glycerate kinase, domain 2"/>
    <property type="match status" value="2"/>
</dbReference>
<dbReference type="InterPro" id="IPR036129">
    <property type="entry name" value="Glycerate_kinase_sf"/>
</dbReference>
<keyword evidence="1" id="KW-0808">Transferase</keyword>
<dbReference type="EMBL" id="CP128986">
    <property type="protein sequence ID" value="WOC13694.1"/>
    <property type="molecule type" value="Genomic_DNA"/>
</dbReference>
<gene>
    <name evidence="2" type="ORF">MP11Mi_28010</name>
</gene>
<organism evidence="2">
    <name type="scientific">Gordonia sp. MP11Mi</name>
    <dbReference type="NCBI Taxonomy" id="3022769"/>
    <lineage>
        <taxon>Bacteria</taxon>
        <taxon>Bacillati</taxon>
        <taxon>Actinomycetota</taxon>
        <taxon>Actinomycetes</taxon>
        <taxon>Mycobacteriales</taxon>
        <taxon>Gordoniaceae</taxon>
        <taxon>Gordonia</taxon>
    </lineage>
</organism>
<dbReference type="GO" id="GO:0031388">
    <property type="term" value="P:organic acid phosphorylation"/>
    <property type="evidence" value="ECO:0007669"/>
    <property type="project" value="UniProtKB-UniRule"/>
</dbReference>
<dbReference type="GO" id="GO:0008887">
    <property type="term" value="F:glycerate kinase activity"/>
    <property type="evidence" value="ECO:0007669"/>
    <property type="project" value="UniProtKB-UniRule"/>
</dbReference>
<evidence type="ECO:0000313" key="2">
    <source>
        <dbReference type="EMBL" id="WOC13694.1"/>
    </source>
</evidence>
<proteinExistence type="inferred from homology"/>
<dbReference type="SUPFAM" id="SSF110738">
    <property type="entry name" value="Glycerate kinase I"/>
    <property type="match status" value="1"/>
</dbReference>
<protein>
    <recommendedName>
        <fullName evidence="3">Glycerate kinase</fullName>
    </recommendedName>
</protein>
<dbReference type="InterPro" id="IPR004381">
    <property type="entry name" value="Glycerate_kinase"/>
</dbReference>
<sequence>MTERRLESGGSLRRMNRATGARGPMVVVAPDEYGGTLTATAAAAAIIDGWSSVRPHDRFDVLPQSDGGPGFVAVLAAAGAVAVRTALVSGPMGDPVAAEYGIAVDGTVYVEAAQACGLAILGRRPSPETALAATTAGVGELLQIVIADGAERIVVGLGGSATTDGGRGALNVFGGPADAADRFRRIDLVVASDVDNPLLGRQGAAQMFGRQKGADSATVESLQARLTAWADDLARTGRDVRDWPGAGAAGGLGAALLAVGGRRRPGTDVVADATDRRRRLAEADLVITGEGRFDAQTAHGKVVAALAADVGNAPLLVLAGQVSGHVRIAGVAGVWSVVEHVGSLDRAMNDPGPSLASLAARVAGEWVMRGSV</sequence>
<dbReference type="PANTHER" id="PTHR21599:SF0">
    <property type="entry name" value="GLYCERATE KINASE"/>
    <property type="match status" value="1"/>
</dbReference>
<dbReference type="InterPro" id="IPR018193">
    <property type="entry name" value="Glyc_kinase_flavodox-like_fold"/>
</dbReference>
<evidence type="ECO:0008006" key="3">
    <source>
        <dbReference type="Google" id="ProtNLM"/>
    </source>
</evidence>